<dbReference type="CDD" id="cd02503">
    <property type="entry name" value="MobA"/>
    <property type="match status" value="1"/>
</dbReference>
<evidence type="ECO:0000256" key="5">
    <source>
        <dbReference type="ARBA" id="ARBA00022842"/>
    </source>
</evidence>
<dbReference type="GO" id="GO:0046872">
    <property type="term" value="F:metal ion binding"/>
    <property type="evidence" value="ECO:0007669"/>
    <property type="project" value="UniProtKB-KW"/>
</dbReference>
<name>A0A6J7H7J8_9ZZZZ</name>
<dbReference type="InterPro" id="IPR029044">
    <property type="entry name" value="Nucleotide-diphossugar_trans"/>
</dbReference>
<dbReference type="Pfam" id="PF12804">
    <property type="entry name" value="NTP_transf_3"/>
    <property type="match status" value="1"/>
</dbReference>
<feature type="domain" description="MobA-like NTP transferase" evidence="8">
    <location>
        <begin position="6"/>
        <end position="143"/>
    </location>
</feature>
<keyword evidence="3" id="KW-0479">Metal-binding</keyword>
<evidence type="ECO:0000256" key="4">
    <source>
        <dbReference type="ARBA" id="ARBA00022741"/>
    </source>
</evidence>
<sequence length="179" mass="19085">MKTWSVIVLSGGTNKRFGSDKSLAILHGVTLLDHVLSFLPEDVKTVIVGKDVFEEPALGGPVAGIARGLEEIDTEFVAVVAVDMPYGSALFAQLLDAIQHDASMPVDAAGFKQPLCGIYRRTSLLSALEKLGNPHAQSMRALCELLVIDEVQVDPRALVDIDTPADLISAHSSPRLTGL</sequence>
<dbReference type="EMBL" id="CAFBMS010000012">
    <property type="protein sequence ID" value="CAB4912485.1"/>
    <property type="molecule type" value="Genomic_DNA"/>
</dbReference>
<dbReference type="GO" id="GO:0006777">
    <property type="term" value="P:Mo-molybdopterin cofactor biosynthetic process"/>
    <property type="evidence" value="ECO:0007669"/>
    <property type="project" value="UniProtKB-KW"/>
</dbReference>
<evidence type="ECO:0000256" key="3">
    <source>
        <dbReference type="ARBA" id="ARBA00022723"/>
    </source>
</evidence>
<reference evidence="9" key="1">
    <citation type="submission" date="2020-05" db="EMBL/GenBank/DDBJ databases">
        <authorList>
            <person name="Chiriac C."/>
            <person name="Salcher M."/>
            <person name="Ghai R."/>
            <person name="Kavagutti S V."/>
        </authorList>
    </citation>
    <scope>NUCLEOTIDE SEQUENCE</scope>
</reference>
<dbReference type="Gene3D" id="3.90.550.10">
    <property type="entry name" value="Spore Coat Polysaccharide Biosynthesis Protein SpsA, Chain A"/>
    <property type="match status" value="1"/>
</dbReference>
<dbReference type="PANTHER" id="PTHR19136:SF81">
    <property type="entry name" value="MOLYBDENUM COFACTOR GUANYLYLTRANSFERASE"/>
    <property type="match status" value="1"/>
</dbReference>
<dbReference type="AlphaFoldDB" id="A0A6J7H7J8"/>
<keyword evidence="1" id="KW-0963">Cytoplasm</keyword>
<dbReference type="GO" id="GO:0005525">
    <property type="term" value="F:GTP binding"/>
    <property type="evidence" value="ECO:0007669"/>
    <property type="project" value="UniProtKB-KW"/>
</dbReference>
<dbReference type="GO" id="GO:0016779">
    <property type="term" value="F:nucleotidyltransferase activity"/>
    <property type="evidence" value="ECO:0007669"/>
    <property type="project" value="TreeGrafter"/>
</dbReference>
<evidence type="ECO:0000256" key="6">
    <source>
        <dbReference type="ARBA" id="ARBA00023134"/>
    </source>
</evidence>
<keyword evidence="4" id="KW-0547">Nucleotide-binding</keyword>
<protein>
    <submittedName>
        <fullName evidence="9">Unannotated protein</fullName>
    </submittedName>
</protein>
<organism evidence="9">
    <name type="scientific">freshwater metagenome</name>
    <dbReference type="NCBI Taxonomy" id="449393"/>
    <lineage>
        <taxon>unclassified sequences</taxon>
        <taxon>metagenomes</taxon>
        <taxon>ecological metagenomes</taxon>
    </lineage>
</organism>
<keyword evidence="2" id="KW-0808">Transferase</keyword>
<dbReference type="InterPro" id="IPR013482">
    <property type="entry name" value="Molybde_CF_guanTrfase"/>
</dbReference>
<dbReference type="PANTHER" id="PTHR19136">
    <property type="entry name" value="MOLYBDENUM COFACTOR GUANYLYLTRANSFERASE"/>
    <property type="match status" value="1"/>
</dbReference>
<evidence type="ECO:0000256" key="7">
    <source>
        <dbReference type="ARBA" id="ARBA00023150"/>
    </source>
</evidence>
<evidence type="ECO:0000313" key="9">
    <source>
        <dbReference type="EMBL" id="CAB4912485.1"/>
    </source>
</evidence>
<evidence type="ECO:0000259" key="8">
    <source>
        <dbReference type="Pfam" id="PF12804"/>
    </source>
</evidence>
<keyword evidence="6" id="KW-0342">GTP-binding</keyword>
<evidence type="ECO:0000256" key="2">
    <source>
        <dbReference type="ARBA" id="ARBA00022679"/>
    </source>
</evidence>
<evidence type="ECO:0000256" key="1">
    <source>
        <dbReference type="ARBA" id="ARBA00022490"/>
    </source>
</evidence>
<dbReference type="SUPFAM" id="SSF53448">
    <property type="entry name" value="Nucleotide-diphospho-sugar transferases"/>
    <property type="match status" value="1"/>
</dbReference>
<keyword evidence="7" id="KW-0501">Molybdenum cofactor biosynthesis</keyword>
<keyword evidence="5" id="KW-0460">Magnesium</keyword>
<accession>A0A6J7H7J8</accession>
<gene>
    <name evidence="9" type="ORF">UFOPK3614_00375</name>
</gene>
<dbReference type="InterPro" id="IPR025877">
    <property type="entry name" value="MobA-like_NTP_Trfase"/>
</dbReference>
<proteinExistence type="predicted"/>